<dbReference type="PANTHER" id="PTHR15362:SF7">
    <property type="entry name" value="PHOSPHATIDYLSERINE SYNTHASE 2"/>
    <property type="match status" value="1"/>
</dbReference>
<evidence type="ECO:0000256" key="11">
    <source>
        <dbReference type="ARBA" id="ARBA00023136"/>
    </source>
</evidence>
<dbReference type="Proteomes" id="UP001497525">
    <property type="component" value="Unassembled WGS sequence"/>
</dbReference>
<evidence type="ECO:0000256" key="2">
    <source>
        <dbReference type="ARBA" id="ARBA00004916"/>
    </source>
</evidence>
<evidence type="ECO:0000256" key="15">
    <source>
        <dbReference type="ARBA" id="ARBA00035833"/>
    </source>
</evidence>
<comment type="caution">
    <text evidence="23">The sequence shown here is derived from an EMBL/GenBank/DDBJ whole genome shotgun (WGS) entry which is preliminary data.</text>
</comment>
<feature type="transmembrane region" description="Helical" evidence="22">
    <location>
        <begin position="127"/>
        <end position="148"/>
    </location>
</feature>
<feature type="transmembrane region" description="Helical" evidence="22">
    <location>
        <begin position="346"/>
        <end position="366"/>
    </location>
</feature>
<comment type="catalytic activity">
    <reaction evidence="18">
        <text>1-octadecanoyl-2-(4Z,7Z,10Z,13Z,16Z,19Z-docosahexaenoyl)-sn-glycero-3-phosphoethanolamine + L-serine = 1-octadecanoyl-2-(4Z,7Z,10Z,13Z,16Z,19Z-docosahexaenoyl)-sn-glycero-3-phosphoserine + ethanolamine</text>
        <dbReference type="Rhea" id="RHEA:41492"/>
        <dbReference type="ChEBI" id="CHEBI:33384"/>
        <dbReference type="ChEBI" id="CHEBI:57603"/>
        <dbReference type="ChEBI" id="CHEBI:78265"/>
        <dbReference type="ChEBI" id="CHEBI:78266"/>
    </reaction>
    <physiologicalReaction direction="left-to-right" evidence="18">
        <dbReference type="Rhea" id="RHEA:41493"/>
    </physiologicalReaction>
</comment>
<feature type="transmembrane region" description="Helical" evidence="22">
    <location>
        <begin position="386"/>
        <end position="404"/>
    </location>
</feature>
<keyword evidence="12 22" id="KW-0594">Phospholipid biosynthesis</keyword>
<evidence type="ECO:0000256" key="19">
    <source>
        <dbReference type="ARBA" id="ARBA00036623"/>
    </source>
</evidence>
<keyword evidence="10 22" id="KW-0443">Lipid metabolism</keyword>
<keyword evidence="9 22" id="KW-1133">Transmembrane helix</keyword>
<feature type="transmembrane region" description="Helical" evidence="22">
    <location>
        <begin position="97"/>
        <end position="115"/>
    </location>
</feature>
<keyword evidence="11 22" id="KW-0472">Membrane</keyword>
<feature type="transmembrane region" description="Helical" evidence="22">
    <location>
        <begin position="63"/>
        <end position="85"/>
    </location>
</feature>
<evidence type="ECO:0000256" key="6">
    <source>
        <dbReference type="ARBA" id="ARBA00022679"/>
    </source>
</evidence>
<evidence type="ECO:0000256" key="14">
    <source>
        <dbReference type="ARBA" id="ARBA00035767"/>
    </source>
</evidence>
<keyword evidence="5 22" id="KW-0444">Lipid biosynthesis</keyword>
<reference evidence="23" key="1">
    <citation type="submission" date="2024-06" db="EMBL/GenBank/DDBJ databases">
        <authorList>
            <person name="Liu X."/>
            <person name="Lenzi L."/>
            <person name="Haldenby T S."/>
            <person name="Uol C."/>
        </authorList>
    </citation>
    <scope>NUCLEOTIDE SEQUENCE</scope>
</reference>
<evidence type="ECO:0000256" key="16">
    <source>
        <dbReference type="ARBA" id="ARBA00035875"/>
    </source>
</evidence>
<comment type="catalytic activity">
    <reaction evidence="16">
        <text>1-(1Z-octadecenyl)-2-(9Z-octadecenoyl)-sn-glycero-3-phosphoethanolamine + L-serine = 1-(1Z-octadecenyl)-2-(9Z-octadecenoyl)-sn-glycero-3-phospho-L-serine + ethanolamine</text>
        <dbReference type="Rhea" id="RHEA:41600"/>
        <dbReference type="ChEBI" id="CHEBI:33384"/>
        <dbReference type="ChEBI" id="CHEBI:57603"/>
        <dbReference type="ChEBI" id="CHEBI:78340"/>
        <dbReference type="ChEBI" id="CHEBI:78341"/>
    </reaction>
    <physiologicalReaction direction="left-to-right" evidence="16">
        <dbReference type="Rhea" id="RHEA:41601"/>
    </physiologicalReaction>
</comment>
<dbReference type="EC" id="2.7.8.29" evidence="22"/>
<comment type="pathway">
    <text evidence="3">Lipid metabolism.</text>
</comment>
<evidence type="ECO:0000313" key="24">
    <source>
        <dbReference type="Proteomes" id="UP001497525"/>
    </source>
</evidence>
<keyword evidence="7 22" id="KW-0812">Transmembrane</keyword>
<comment type="catalytic activity">
    <reaction evidence="15">
        <text>1-hexadecanoyl-2-(4Z,7Z,10Z,13Z,16Z,19Z-docosahexaenoyl)-sn-glycero-3-phosphoethanolamine + L-serine = 1-hexadecanoyl-2-(4Z,7Z,10Z,13Z,16Z,19Z-docosahexaenoyl)-sn-glycero-3-phosphoserine + ethanolamine</text>
        <dbReference type="Rhea" id="RHEA:41488"/>
        <dbReference type="ChEBI" id="CHEBI:33384"/>
        <dbReference type="ChEBI" id="CHEBI:57603"/>
        <dbReference type="ChEBI" id="CHEBI:78261"/>
        <dbReference type="ChEBI" id="CHEBI:78262"/>
    </reaction>
    <physiologicalReaction direction="left-to-right" evidence="15">
        <dbReference type="Rhea" id="RHEA:41489"/>
    </physiologicalReaction>
</comment>
<evidence type="ECO:0000256" key="12">
    <source>
        <dbReference type="ARBA" id="ARBA00023209"/>
    </source>
</evidence>
<accession>A0AAV2TM43</accession>
<dbReference type="Pfam" id="PF03034">
    <property type="entry name" value="PSS"/>
    <property type="match status" value="1"/>
</dbReference>
<evidence type="ECO:0000313" key="23">
    <source>
        <dbReference type="EMBL" id="CAL5137370.1"/>
    </source>
</evidence>
<comment type="catalytic activity">
    <reaction evidence="19">
        <text>1-(1Z-octadecenyl)-2-(4Z,7Z,10Z,13Z,16Z,19Z-docosahexaenoyl)-sn-glycero-3-phosphoethanolamine + L-serine = 1-(1Z-octadecenyl)-2-(4Z,7Z,10Z,13Z,16Z,19Z-docosahexaenoyl)-sn-glycero-3-phospho-L-serine + ethanolamine</text>
        <dbReference type="Rhea" id="RHEA:41496"/>
        <dbReference type="ChEBI" id="CHEBI:33384"/>
        <dbReference type="ChEBI" id="CHEBI:57603"/>
        <dbReference type="ChEBI" id="CHEBI:78263"/>
        <dbReference type="ChEBI" id="CHEBI:78264"/>
    </reaction>
    <physiologicalReaction direction="left-to-right" evidence="19">
        <dbReference type="Rhea" id="RHEA:41497"/>
    </physiologicalReaction>
</comment>
<comment type="catalytic activity">
    <reaction evidence="22">
        <text>a 1,2-diacyl-sn-glycero-3-phosphoethanolamine + L-serine = a 1,2-diacyl-sn-glycero-3-phospho-L-serine + ethanolamine</text>
        <dbReference type="Rhea" id="RHEA:27606"/>
        <dbReference type="ChEBI" id="CHEBI:33384"/>
        <dbReference type="ChEBI" id="CHEBI:57262"/>
        <dbReference type="ChEBI" id="CHEBI:57603"/>
        <dbReference type="ChEBI" id="CHEBI:64612"/>
        <dbReference type="EC" id="2.7.8.29"/>
    </reaction>
</comment>
<dbReference type="InterPro" id="IPR004277">
    <property type="entry name" value="PSS"/>
</dbReference>
<evidence type="ECO:0000256" key="10">
    <source>
        <dbReference type="ARBA" id="ARBA00023098"/>
    </source>
</evidence>
<gene>
    <name evidence="23" type="ORF">CDAUBV1_LOCUS11687</name>
</gene>
<evidence type="ECO:0000256" key="7">
    <source>
        <dbReference type="ARBA" id="ARBA00022692"/>
    </source>
</evidence>
<evidence type="ECO:0000256" key="5">
    <source>
        <dbReference type="ARBA" id="ARBA00022516"/>
    </source>
</evidence>
<evidence type="ECO:0000256" key="1">
    <source>
        <dbReference type="ARBA" id="ARBA00004477"/>
    </source>
</evidence>
<feature type="transmembrane region" description="Helical" evidence="22">
    <location>
        <begin position="318"/>
        <end position="340"/>
    </location>
</feature>
<dbReference type="GO" id="GO:0106245">
    <property type="term" value="F:L-serine-phosphatidylethanolamine phosphatidyltransferase activity"/>
    <property type="evidence" value="ECO:0007669"/>
    <property type="project" value="UniProtKB-UniRule"/>
</dbReference>
<sequence length="454" mass="53820">MKRMNGVAGGISPAVTCSSSDEAVSPQNFRGAQKEYDLRQTAWDWENEKNRAKYFFDDGTMSFFWNAHTGLCLFFFSCFLLYVAVLEGKQYPSEYNMKRGISAVVLGFLLFGVIHTPDGPFRRPHPAFWRFILCLSILYELILVFLLFQNVDDARQWLRHLDPNLGKPLEEKDYGGNCRIYDHDRPSDPWHNIKSKMDGFVLVHFFGWWAKTLIVRDYWMCNVLSFAFEVLEYSLEHQLPNFSECWWDHWIMDFLGCNMAGIWLGMKTLKYLSMKPYHWRGMWKIPGYRGKLHRVMLQFTPHRWTDFDWRPTGSLKRWLGTLVLCAIILLAELNTFYLKFVLWVPPPHFLCLGRLIFVIFMGAPAIREYFQYLDDPNCKRFGRQAWLLSCIIITELLIICKFGWDVVTKPLPSHIAYFWIISLAGLALWTFWHFYVTRWLIKLSRRPRKREHTS</sequence>
<evidence type="ECO:0000256" key="3">
    <source>
        <dbReference type="ARBA" id="ARBA00005189"/>
    </source>
</evidence>
<name>A0AAV2TM43_CALDB</name>
<organism evidence="23 24">
    <name type="scientific">Calicophoron daubneyi</name>
    <name type="common">Rumen fluke</name>
    <name type="synonym">Paramphistomum daubneyi</name>
    <dbReference type="NCBI Taxonomy" id="300641"/>
    <lineage>
        <taxon>Eukaryota</taxon>
        <taxon>Metazoa</taxon>
        <taxon>Spiralia</taxon>
        <taxon>Lophotrochozoa</taxon>
        <taxon>Platyhelminthes</taxon>
        <taxon>Trematoda</taxon>
        <taxon>Digenea</taxon>
        <taxon>Plagiorchiida</taxon>
        <taxon>Pronocephalata</taxon>
        <taxon>Paramphistomoidea</taxon>
        <taxon>Paramphistomidae</taxon>
        <taxon>Calicophoron</taxon>
    </lineage>
</organism>
<dbReference type="AlphaFoldDB" id="A0AAV2TM43"/>
<protein>
    <recommendedName>
        <fullName evidence="22">Phosphatidylserine synthase</fullName>
        <ecNumber evidence="22">2.7.8.29</ecNumber>
    </recommendedName>
    <alternativeName>
        <fullName evidence="22">Serine-exchange enzyme</fullName>
    </alternativeName>
</protein>
<evidence type="ECO:0000256" key="18">
    <source>
        <dbReference type="ARBA" id="ARBA00036428"/>
    </source>
</evidence>
<evidence type="ECO:0000256" key="17">
    <source>
        <dbReference type="ARBA" id="ARBA00035955"/>
    </source>
</evidence>
<evidence type="ECO:0000256" key="9">
    <source>
        <dbReference type="ARBA" id="ARBA00022989"/>
    </source>
</evidence>
<keyword evidence="13 22" id="KW-1208">Phospholipid metabolism</keyword>
<comment type="subcellular location">
    <subcellularLocation>
        <location evidence="1 22">Endoplasmic reticulum membrane</location>
        <topology evidence="1 22">Multi-pass membrane protein</topology>
    </subcellularLocation>
</comment>
<evidence type="ECO:0000256" key="22">
    <source>
        <dbReference type="RuleBase" id="RU368094"/>
    </source>
</evidence>
<evidence type="ECO:0000256" key="20">
    <source>
        <dbReference type="ARBA" id="ARBA00036644"/>
    </source>
</evidence>
<comment type="similarity">
    <text evidence="4 22">Belongs to the phosphatidyl serine synthase family.</text>
</comment>
<comment type="pathway">
    <text evidence="2 22">Phospholipid metabolism; phosphatidylserine biosynthesis.</text>
</comment>
<evidence type="ECO:0000256" key="13">
    <source>
        <dbReference type="ARBA" id="ARBA00023264"/>
    </source>
</evidence>
<comment type="catalytic activity">
    <reaction evidence="20">
        <text>1-octadecanoyl-2-(9Z-octadecenoyl)-sn-glycero-3-phosphoethanolamine + L-serine = 1-octadecanoyl-2-(9Z-octadecenoyl)-sn-glycero-3-phospho-L-serine + ethanolamine</text>
        <dbReference type="Rhea" id="RHEA:40795"/>
        <dbReference type="ChEBI" id="CHEBI:33384"/>
        <dbReference type="ChEBI" id="CHEBI:57603"/>
        <dbReference type="ChEBI" id="CHEBI:75038"/>
        <dbReference type="ChEBI" id="CHEBI:78260"/>
    </reaction>
    <physiologicalReaction direction="left-to-right" evidence="20">
        <dbReference type="Rhea" id="RHEA:40796"/>
    </physiologicalReaction>
</comment>
<keyword evidence="8 22" id="KW-0256">Endoplasmic reticulum</keyword>
<dbReference type="PANTHER" id="PTHR15362">
    <property type="entry name" value="PHOSPHATIDYLINOSITOL SYNTHASE"/>
    <property type="match status" value="1"/>
</dbReference>
<feature type="transmembrane region" description="Helical" evidence="22">
    <location>
        <begin position="416"/>
        <end position="441"/>
    </location>
</feature>
<dbReference type="GO" id="GO:0006659">
    <property type="term" value="P:phosphatidylserine biosynthetic process"/>
    <property type="evidence" value="ECO:0007669"/>
    <property type="project" value="UniProtKB-UniRule"/>
</dbReference>
<comment type="function">
    <text evidence="22">Catalyzes a base-exchange reaction in which the polar head group of phosphatidylethanolamine (PE) is replaced by L-serine.</text>
</comment>
<evidence type="ECO:0000256" key="4">
    <source>
        <dbReference type="ARBA" id="ARBA00008671"/>
    </source>
</evidence>
<comment type="catalytic activity">
    <reaction evidence="17">
        <text>1-octadecanoyl-2-(5Z,8Z,11Z,14Z)-eicosatetraenoyl-sn-glycero-3-phosphoethanolamine + L-serine = 1-octadecanoyl-2-(5Z,8Z,11Z,14Z)-eicosatetraenoyl-sn-glycero-3-phosphoserine + ethanolamine</text>
        <dbReference type="Rhea" id="RHEA:41500"/>
        <dbReference type="ChEBI" id="CHEBI:33384"/>
        <dbReference type="ChEBI" id="CHEBI:57603"/>
        <dbReference type="ChEBI" id="CHEBI:78268"/>
        <dbReference type="ChEBI" id="CHEBI:78269"/>
    </reaction>
    <physiologicalReaction direction="left-to-right" evidence="17">
        <dbReference type="Rhea" id="RHEA:41501"/>
    </physiologicalReaction>
</comment>
<evidence type="ECO:0000256" key="8">
    <source>
        <dbReference type="ARBA" id="ARBA00022824"/>
    </source>
</evidence>
<comment type="catalytic activity">
    <reaction evidence="21">
        <text>1-(1Z-octadecenyl)-2-(5Z,8Z,11Z,14Z- eicosatetraenoyl)-sn-glycero-3-phosphoethanolamine + L-serine = 1-(1Z-octadecenyl)-2-(5Z,8Z,11Z,14Z-eicosatetraenoyl)-sn-glycero-3-phospho-L-serine + ethanolamine</text>
        <dbReference type="Rhea" id="RHEA:41604"/>
        <dbReference type="ChEBI" id="CHEBI:33384"/>
        <dbReference type="ChEBI" id="CHEBI:57603"/>
        <dbReference type="ChEBI" id="CHEBI:78342"/>
        <dbReference type="ChEBI" id="CHEBI:78343"/>
    </reaction>
    <physiologicalReaction direction="left-to-right" evidence="21">
        <dbReference type="Rhea" id="RHEA:41605"/>
    </physiologicalReaction>
</comment>
<comment type="catalytic activity">
    <reaction evidence="14">
        <text>1-hexadecanoyl-2-(9Z-octadecenoyl)-sn-glycero-3-phosphoethanolamine + L-serine = 1-hexadecanoyl-2-(9Z-octadecenoyl)-sn-glycero-3-phospho-L-serine + ethanolamine</text>
        <dbReference type="Rhea" id="RHEA:41484"/>
        <dbReference type="ChEBI" id="CHEBI:33384"/>
        <dbReference type="ChEBI" id="CHEBI:57603"/>
        <dbReference type="ChEBI" id="CHEBI:73007"/>
        <dbReference type="ChEBI" id="CHEBI:75029"/>
    </reaction>
    <physiologicalReaction direction="left-to-right" evidence="14">
        <dbReference type="Rhea" id="RHEA:41485"/>
    </physiologicalReaction>
</comment>
<evidence type="ECO:0000256" key="21">
    <source>
        <dbReference type="ARBA" id="ARBA00036733"/>
    </source>
</evidence>
<dbReference type="EMBL" id="CAXLJL010000379">
    <property type="protein sequence ID" value="CAL5137370.1"/>
    <property type="molecule type" value="Genomic_DNA"/>
</dbReference>
<dbReference type="GO" id="GO:0005789">
    <property type="term" value="C:endoplasmic reticulum membrane"/>
    <property type="evidence" value="ECO:0007669"/>
    <property type="project" value="UniProtKB-SubCell"/>
</dbReference>
<keyword evidence="6 22" id="KW-0808">Transferase</keyword>
<proteinExistence type="inferred from homology"/>